<comment type="caution">
    <text evidence="5">The sequence shown here is derived from an EMBL/GenBank/DDBJ whole genome shotgun (WGS) entry which is preliminary data.</text>
</comment>
<keyword evidence="3" id="KW-0472">Membrane</keyword>
<dbReference type="PROSITE" id="PS50887">
    <property type="entry name" value="GGDEF"/>
    <property type="match status" value="1"/>
</dbReference>
<dbReference type="GO" id="GO:0052621">
    <property type="term" value="F:diguanylate cyclase activity"/>
    <property type="evidence" value="ECO:0007669"/>
    <property type="project" value="UniProtKB-EC"/>
</dbReference>
<evidence type="ECO:0000256" key="3">
    <source>
        <dbReference type="SAM" id="Phobius"/>
    </source>
</evidence>
<protein>
    <recommendedName>
        <fullName evidence="1">diguanylate cyclase</fullName>
        <ecNumber evidence="1">2.7.7.65</ecNumber>
    </recommendedName>
</protein>
<dbReference type="NCBIfam" id="TIGR00254">
    <property type="entry name" value="GGDEF"/>
    <property type="match status" value="1"/>
</dbReference>
<feature type="transmembrane region" description="Helical" evidence="3">
    <location>
        <begin position="44"/>
        <end position="62"/>
    </location>
</feature>
<dbReference type="SUPFAM" id="SSF55073">
    <property type="entry name" value="Nucleotide cyclase"/>
    <property type="match status" value="1"/>
</dbReference>
<feature type="transmembrane region" description="Helical" evidence="3">
    <location>
        <begin position="194"/>
        <end position="214"/>
    </location>
</feature>
<evidence type="ECO:0000313" key="6">
    <source>
        <dbReference type="Proteomes" id="UP000249135"/>
    </source>
</evidence>
<dbReference type="CDD" id="cd01949">
    <property type="entry name" value="GGDEF"/>
    <property type="match status" value="1"/>
</dbReference>
<feature type="transmembrane region" description="Helical" evidence="3">
    <location>
        <begin position="68"/>
        <end position="87"/>
    </location>
</feature>
<feature type="transmembrane region" description="Helical" evidence="3">
    <location>
        <begin position="99"/>
        <end position="119"/>
    </location>
</feature>
<dbReference type="InterPro" id="IPR050469">
    <property type="entry name" value="Diguanylate_Cyclase"/>
</dbReference>
<feature type="domain" description="GGDEF" evidence="4">
    <location>
        <begin position="257"/>
        <end position="389"/>
    </location>
</feature>
<dbReference type="PANTHER" id="PTHR45138">
    <property type="entry name" value="REGULATORY COMPONENTS OF SENSORY TRANSDUCTION SYSTEM"/>
    <property type="match status" value="1"/>
</dbReference>
<comment type="catalytic activity">
    <reaction evidence="2">
        <text>2 GTP = 3',3'-c-di-GMP + 2 diphosphate</text>
        <dbReference type="Rhea" id="RHEA:24898"/>
        <dbReference type="ChEBI" id="CHEBI:33019"/>
        <dbReference type="ChEBI" id="CHEBI:37565"/>
        <dbReference type="ChEBI" id="CHEBI:58805"/>
        <dbReference type="EC" id="2.7.7.65"/>
    </reaction>
</comment>
<dbReference type="Gene3D" id="3.30.70.270">
    <property type="match status" value="1"/>
</dbReference>
<dbReference type="GO" id="GO:1902201">
    <property type="term" value="P:negative regulation of bacterial-type flagellum-dependent cell motility"/>
    <property type="evidence" value="ECO:0007669"/>
    <property type="project" value="TreeGrafter"/>
</dbReference>
<reference evidence="5 6" key="1">
    <citation type="submission" date="2017-08" db="EMBL/GenBank/DDBJ databases">
        <title>Infants hospitalized years apart are colonized by the same room-sourced microbial strains.</title>
        <authorList>
            <person name="Brooks B."/>
            <person name="Olm M.R."/>
            <person name="Firek B.A."/>
            <person name="Baker R."/>
            <person name="Thomas B.C."/>
            <person name="Morowitz M.J."/>
            <person name="Banfield J.F."/>
        </authorList>
    </citation>
    <scope>NUCLEOTIDE SEQUENCE [LARGE SCALE GENOMIC DNA]</scope>
    <source>
        <strain evidence="5">S2_005_003_R2_41</strain>
    </source>
</reference>
<evidence type="ECO:0000259" key="4">
    <source>
        <dbReference type="PROSITE" id="PS50887"/>
    </source>
</evidence>
<evidence type="ECO:0000256" key="2">
    <source>
        <dbReference type="ARBA" id="ARBA00034247"/>
    </source>
</evidence>
<dbReference type="InterPro" id="IPR000160">
    <property type="entry name" value="GGDEF_dom"/>
</dbReference>
<evidence type="ECO:0000256" key="1">
    <source>
        <dbReference type="ARBA" id="ARBA00012528"/>
    </source>
</evidence>
<feature type="transmembrane region" description="Helical" evidence="3">
    <location>
        <begin position="12"/>
        <end position="32"/>
    </location>
</feature>
<evidence type="ECO:0000313" key="5">
    <source>
        <dbReference type="EMBL" id="PZQ67083.1"/>
    </source>
</evidence>
<sequence>MGSLPTVIDPRSIILLAGIMGIVMAVVVFFMRRSYPPSIRGLREWAWAPLVAFASTMLFSGRGVLPDLLTVVLANMVLFQACILYYAGSQQFLLGHSHTGGWTLVNLAMGLVLAWFTLVRPDYEARLLVVTLLVTLLFLSHAGLYVRHRGRVFGMALMTGLLLLQALVAGLRFVSAVFGLAGSDLMEATWIQSLYITMYSLTVLLLSIAAILMATDRVHTEFEYLASRDPLTGVLNRRALLDACEAEAKRLPRAGGRSMALLMIDVDHFKRINDRFGHQQGDAVLREAVRRMQQASGEAGVLGRYGGEEFALLLPGADVQAALDHADRLRHAVAAPFEPGSPLQPIGPVSVSIGVAAVSEQASVDALFAGADAALYRAKAQGRDRVVAA</sequence>
<dbReference type="InterPro" id="IPR043128">
    <property type="entry name" value="Rev_trsase/Diguanyl_cyclase"/>
</dbReference>
<dbReference type="EC" id="2.7.7.65" evidence="1"/>
<dbReference type="Proteomes" id="UP000249135">
    <property type="component" value="Unassembled WGS sequence"/>
</dbReference>
<dbReference type="PANTHER" id="PTHR45138:SF9">
    <property type="entry name" value="DIGUANYLATE CYCLASE DGCM-RELATED"/>
    <property type="match status" value="1"/>
</dbReference>
<dbReference type="FunFam" id="3.30.70.270:FF:000001">
    <property type="entry name" value="Diguanylate cyclase domain protein"/>
    <property type="match status" value="1"/>
</dbReference>
<dbReference type="AlphaFoldDB" id="A0A2W5RJ16"/>
<dbReference type="SMART" id="SM00267">
    <property type="entry name" value="GGDEF"/>
    <property type="match status" value="1"/>
</dbReference>
<feature type="transmembrane region" description="Helical" evidence="3">
    <location>
        <begin position="125"/>
        <end position="146"/>
    </location>
</feature>
<name>A0A2W5RJ16_VARPD</name>
<accession>A0A2W5RJ16</accession>
<proteinExistence type="predicted"/>
<gene>
    <name evidence="5" type="ORF">DI563_22105</name>
</gene>
<keyword evidence="3" id="KW-1133">Transmembrane helix</keyword>
<organism evidence="5 6">
    <name type="scientific">Variovorax paradoxus</name>
    <dbReference type="NCBI Taxonomy" id="34073"/>
    <lineage>
        <taxon>Bacteria</taxon>
        <taxon>Pseudomonadati</taxon>
        <taxon>Pseudomonadota</taxon>
        <taxon>Betaproteobacteria</taxon>
        <taxon>Burkholderiales</taxon>
        <taxon>Comamonadaceae</taxon>
        <taxon>Variovorax</taxon>
    </lineage>
</organism>
<dbReference type="GO" id="GO:0005886">
    <property type="term" value="C:plasma membrane"/>
    <property type="evidence" value="ECO:0007669"/>
    <property type="project" value="TreeGrafter"/>
</dbReference>
<dbReference type="InterPro" id="IPR029787">
    <property type="entry name" value="Nucleotide_cyclase"/>
</dbReference>
<keyword evidence="3" id="KW-0812">Transmembrane</keyword>
<dbReference type="Pfam" id="PF00990">
    <property type="entry name" value="GGDEF"/>
    <property type="match status" value="1"/>
</dbReference>
<dbReference type="GO" id="GO:0043709">
    <property type="term" value="P:cell adhesion involved in single-species biofilm formation"/>
    <property type="evidence" value="ECO:0007669"/>
    <property type="project" value="TreeGrafter"/>
</dbReference>
<dbReference type="EMBL" id="QFPP01000371">
    <property type="protein sequence ID" value="PZQ67083.1"/>
    <property type="molecule type" value="Genomic_DNA"/>
</dbReference>
<feature type="transmembrane region" description="Helical" evidence="3">
    <location>
        <begin position="153"/>
        <end position="174"/>
    </location>
</feature>